<name>A0A1I0XWW7_9RHOB</name>
<accession>A0A1I0XWW7</accession>
<evidence type="ECO:0000313" key="2">
    <source>
        <dbReference type="Proteomes" id="UP000198796"/>
    </source>
</evidence>
<organism evidence="1 2">
    <name type="scientific">Poseidonocella pacifica</name>
    <dbReference type="NCBI Taxonomy" id="871651"/>
    <lineage>
        <taxon>Bacteria</taxon>
        <taxon>Pseudomonadati</taxon>
        <taxon>Pseudomonadota</taxon>
        <taxon>Alphaproteobacteria</taxon>
        <taxon>Rhodobacterales</taxon>
        <taxon>Roseobacteraceae</taxon>
        <taxon>Poseidonocella</taxon>
    </lineage>
</organism>
<dbReference type="InterPro" id="IPR023373">
    <property type="entry name" value="YmcC_sf"/>
</dbReference>
<dbReference type="AlphaFoldDB" id="A0A1I0XWW7"/>
<dbReference type="EMBL" id="FOJU01000004">
    <property type="protein sequence ID" value="SFB04443.1"/>
    <property type="molecule type" value="Genomic_DNA"/>
</dbReference>
<dbReference type="InterPro" id="IPR021308">
    <property type="entry name" value="GfcB"/>
</dbReference>
<proteinExistence type="predicted"/>
<keyword evidence="2" id="KW-1185">Reference proteome</keyword>
<evidence type="ECO:0000313" key="1">
    <source>
        <dbReference type="EMBL" id="SFB04443.1"/>
    </source>
</evidence>
<dbReference type="OrthoDB" id="6237231at2"/>
<sequence>MKKILVLAVLLAGCSNDPFTTPRAKTAFDTLRSVLRKSPPATQPSAETVLASTQGPLVVVRAGSTGAATYLLRISERDGFDTYTSSDRRTITLRNGMIEETRGLGNDMMSTRLEDSASLILTRRAGTSTREYSHLTGEGVTETLRLMCEISVDGSSVTEACSGPAEITNSYVVAPDGYVVSSRQWVSPGVGYIAVQQLRR</sequence>
<protein>
    <submittedName>
        <fullName evidence="1">Group 4 capsule polysaccharide lipoprotein gfcB, YjbF</fullName>
    </submittedName>
</protein>
<dbReference type="RefSeq" id="WP_092065369.1">
    <property type="nucleotide sequence ID" value="NZ_FOJU01000004.1"/>
</dbReference>
<dbReference type="SUPFAM" id="SSF159270">
    <property type="entry name" value="YmcC-like"/>
    <property type="match status" value="1"/>
</dbReference>
<keyword evidence="1" id="KW-0449">Lipoprotein</keyword>
<dbReference type="STRING" id="871651.SAMN05421688_2489"/>
<dbReference type="Pfam" id="PF11102">
    <property type="entry name" value="YjbF"/>
    <property type="match status" value="1"/>
</dbReference>
<gene>
    <name evidence="1" type="ORF">SAMN05421688_2489</name>
</gene>
<reference evidence="1 2" key="1">
    <citation type="submission" date="2016-10" db="EMBL/GenBank/DDBJ databases">
        <authorList>
            <person name="de Groot N.N."/>
        </authorList>
    </citation>
    <scope>NUCLEOTIDE SEQUENCE [LARGE SCALE GENOMIC DNA]</scope>
    <source>
        <strain evidence="1 2">DSM 29316</strain>
    </source>
</reference>
<dbReference type="Proteomes" id="UP000198796">
    <property type="component" value="Unassembled WGS sequence"/>
</dbReference>
<dbReference type="Gene3D" id="2.40.360.10">
    <property type="entry name" value="YmcC-like"/>
    <property type="match status" value="1"/>
</dbReference>